<feature type="compositionally biased region" description="Basic and acidic residues" evidence="1">
    <location>
        <begin position="130"/>
        <end position="139"/>
    </location>
</feature>
<accession>A0A9N9VVW3</accession>
<evidence type="ECO:0000313" key="3">
    <source>
        <dbReference type="Proteomes" id="UP000696573"/>
    </source>
</evidence>
<dbReference type="OrthoDB" id="5143322at2759"/>
<comment type="caution">
    <text evidence="2">The sequence shown here is derived from an EMBL/GenBank/DDBJ whole genome shotgun (WGS) entry which is preliminary data.</text>
</comment>
<feature type="compositionally biased region" description="Basic and acidic residues" evidence="1">
    <location>
        <begin position="147"/>
        <end position="160"/>
    </location>
</feature>
<protein>
    <submittedName>
        <fullName evidence="2">Uncharacterized protein</fullName>
    </submittedName>
</protein>
<sequence>MAEDKKKLAATYMGLMADLGRHRQEELPLSNEQRKGPSYDPLGSRTHYNKVSVKKAKEASTAWSNCVIKDEETEQMEGLEMSECPWRPNNPPPGIPARHHGLAPDKPRKASAPKRPLQDNTISFAPVNKEVQKKPEPEGKPQPVEKASAKRDDSINRDQDPTASNDKLPGEVSLTSCVFQNGPLFNGEDNPVAYFGTFMNYPGSGGPESRFPVEFEIKVKVSPPSAWLHLRARGGTREHDISLLDTPQTESQFCILTTKGGPNARYFLEFADPAATKLFSACVHNTQKWLAHTRENAIPEAESTTPPAKETEVSPKAEPDTGEALSTKKPEVLPTAKSDTGKALSTGKPKVLPTAESDTGKALSTGKPKVLPTANFNRVEVEAKNNHQDHVPKENHPEQPMNNAENEPEALPKADQETEQIPNGVAEQKEALHGSEKAACLINITESLASNTLEKKVSNSTARRVTEKAFDGLWEAAGALFSTMVLAGEGQRKQLHEEIEEALDVKWRENKIPETYGKVKDAFLTNLHLFIDMRFDHIKQALQTANRSTSQQVPESMKEFLKPICYKPQDLEHLRPKATDCPEDIKKAKFLPEKGAAKARPSPRSPSYFAKHEAPDPSTVSKLWSTAPSLTGNTVSTQGAAATAANHGSAGRSASQTSDAPPASSPVVSPLQATATKPPLRGLGSSMYASR</sequence>
<keyword evidence="3" id="KW-1185">Reference proteome</keyword>
<proteinExistence type="predicted"/>
<organism evidence="2 3">
    <name type="scientific">Clonostachys rhizophaga</name>
    <dbReference type="NCBI Taxonomy" id="160324"/>
    <lineage>
        <taxon>Eukaryota</taxon>
        <taxon>Fungi</taxon>
        <taxon>Dikarya</taxon>
        <taxon>Ascomycota</taxon>
        <taxon>Pezizomycotina</taxon>
        <taxon>Sordariomycetes</taxon>
        <taxon>Hypocreomycetidae</taxon>
        <taxon>Hypocreales</taxon>
        <taxon>Bionectriaceae</taxon>
        <taxon>Clonostachys</taxon>
    </lineage>
</organism>
<gene>
    <name evidence="2" type="ORF">CRHIZ90672A_00008746</name>
</gene>
<evidence type="ECO:0000256" key="1">
    <source>
        <dbReference type="SAM" id="MobiDB-lite"/>
    </source>
</evidence>
<feature type="compositionally biased region" description="Basic and acidic residues" evidence="1">
    <location>
        <begin position="385"/>
        <end position="397"/>
    </location>
</feature>
<evidence type="ECO:0000313" key="2">
    <source>
        <dbReference type="EMBL" id="CAH0033498.1"/>
    </source>
</evidence>
<reference evidence="2" key="1">
    <citation type="submission" date="2021-10" db="EMBL/GenBank/DDBJ databases">
        <authorList>
            <person name="Piombo E."/>
        </authorList>
    </citation>
    <scope>NUCLEOTIDE SEQUENCE</scope>
</reference>
<name>A0A9N9VVW3_9HYPO</name>
<dbReference type="AlphaFoldDB" id="A0A9N9VVW3"/>
<feature type="compositionally biased region" description="Low complexity" evidence="1">
    <location>
        <begin position="658"/>
        <end position="670"/>
    </location>
</feature>
<feature type="region of interest" description="Disordered" evidence="1">
    <location>
        <begin position="385"/>
        <end position="418"/>
    </location>
</feature>
<feature type="region of interest" description="Disordered" evidence="1">
    <location>
        <begin position="297"/>
        <end position="373"/>
    </location>
</feature>
<dbReference type="Proteomes" id="UP000696573">
    <property type="component" value="Unassembled WGS sequence"/>
</dbReference>
<feature type="region of interest" description="Disordered" evidence="1">
    <location>
        <begin position="74"/>
        <end position="170"/>
    </location>
</feature>
<dbReference type="EMBL" id="CABFNQ020000747">
    <property type="protein sequence ID" value="CAH0033498.1"/>
    <property type="molecule type" value="Genomic_DNA"/>
</dbReference>
<feature type="compositionally biased region" description="Basic and acidic residues" evidence="1">
    <location>
        <begin position="23"/>
        <end position="37"/>
    </location>
</feature>
<feature type="compositionally biased region" description="Polar residues" evidence="1">
    <location>
        <begin position="618"/>
        <end position="638"/>
    </location>
</feature>
<feature type="region of interest" description="Disordered" evidence="1">
    <location>
        <begin position="23"/>
        <end position="46"/>
    </location>
</feature>
<feature type="compositionally biased region" description="Basic and acidic residues" evidence="1">
    <location>
        <begin position="309"/>
        <end position="319"/>
    </location>
</feature>
<feature type="compositionally biased region" description="Low complexity" evidence="1">
    <location>
        <begin position="639"/>
        <end position="651"/>
    </location>
</feature>
<feature type="region of interest" description="Disordered" evidence="1">
    <location>
        <begin position="592"/>
        <end position="691"/>
    </location>
</feature>